<organism evidence="2 3">
    <name type="scientific">Hyaloperonospora arabidopsidis (strain Emoy2)</name>
    <name type="common">Downy mildew agent</name>
    <name type="synonym">Peronospora arabidopsidis</name>
    <dbReference type="NCBI Taxonomy" id="559515"/>
    <lineage>
        <taxon>Eukaryota</taxon>
        <taxon>Sar</taxon>
        <taxon>Stramenopiles</taxon>
        <taxon>Oomycota</taxon>
        <taxon>Peronosporomycetes</taxon>
        <taxon>Peronosporales</taxon>
        <taxon>Peronosporaceae</taxon>
        <taxon>Hyaloperonospora</taxon>
    </lineage>
</organism>
<evidence type="ECO:0000313" key="3">
    <source>
        <dbReference type="Proteomes" id="UP000011713"/>
    </source>
</evidence>
<dbReference type="Proteomes" id="UP000011713">
    <property type="component" value="Unassembled WGS sequence"/>
</dbReference>
<dbReference type="VEuPathDB" id="FungiDB:HpaG803333"/>
<feature type="compositionally biased region" description="Basic and acidic residues" evidence="1">
    <location>
        <begin position="78"/>
        <end position="90"/>
    </location>
</feature>
<dbReference type="HOGENOM" id="CLU_2019649_0_0_1"/>
<dbReference type="InParanoid" id="M4BAM3"/>
<evidence type="ECO:0000313" key="2">
    <source>
        <dbReference type="EnsemblProtists" id="HpaP803333"/>
    </source>
</evidence>
<accession>M4BAM3</accession>
<evidence type="ECO:0000256" key="1">
    <source>
        <dbReference type="SAM" id="MobiDB-lite"/>
    </source>
</evidence>
<dbReference type="AlphaFoldDB" id="M4BAM3"/>
<proteinExistence type="predicted"/>
<name>M4BAM3_HYAAE</name>
<dbReference type="EMBL" id="JH598070">
    <property type="status" value="NOT_ANNOTATED_CDS"/>
    <property type="molecule type" value="Genomic_DNA"/>
</dbReference>
<protein>
    <submittedName>
        <fullName evidence="2">Uncharacterized protein</fullName>
    </submittedName>
</protein>
<feature type="region of interest" description="Disordered" evidence="1">
    <location>
        <begin position="78"/>
        <end position="105"/>
    </location>
</feature>
<keyword evidence="3" id="KW-1185">Reference proteome</keyword>
<reference evidence="2" key="2">
    <citation type="submission" date="2015-06" db="UniProtKB">
        <authorList>
            <consortium name="EnsemblProtists"/>
        </authorList>
    </citation>
    <scope>IDENTIFICATION</scope>
    <source>
        <strain evidence="2">Emoy2</strain>
    </source>
</reference>
<sequence length="123" mass="13860">MMSSTCDESIGFVWTVPKENLHRTQIPCPLIKGIMSIVKNNIIRTIRRWDKIRPLWQYYKNTRSRIFVVDINDGDRVDAERGRAAPDGDRVNTAPHAEQGQAAGLSAAGVFEQAGSIKRHERG</sequence>
<reference evidence="3" key="1">
    <citation type="journal article" date="2010" name="Science">
        <title>Signatures of adaptation to obligate biotrophy in the Hyaloperonospora arabidopsidis genome.</title>
        <authorList>
            <person name="Baxter L."/>
            <person name="Tripathy S."/>
            <person name="Ishaque N."/>
            <person name="Boot N."/>
            <person name="Cabral A."/>
            <person name="Kemen E."/>
            <person name="Thines M."/>
            <person name="Ah-Fong A."/>
            <person name="Anderson R."/>
            <person name="Badejoko W."/>
            <person name="Bittner-Eddy P."/>
            <person name="Boore J.L."/>
            <person name="Chibucos M.C."/>
            <person name="Coates M."/>
            <person name="Dehal P."/>
            <person name="Delehaunty K."/>
            <person name="Dong S."/>
            <person name="Downton P."/>
            <person name="Dumas B."/>
            <person name="Fabro G."/>
            <person name="Fronick C."/>
            <person name="Fuerstenberg S.I."/>
            <person name="Fulton L."/>
            <person name="Gaulin E."/>
            <person name="Govers F."/>
            <person name="Hughes L."/>
            <person name="Humphray S."/>
            <person name="Jiang R.H."/>
            <person name="Judelson H."/>
            <person name="Kamoun S."/>
            <person name="Kyung K."/>
            <person name="Meijer H."/>
            <person name="Minx P."/>
            <person name="Morris P."/>
            <person name="Nelson J."/>
            <person name="Phuntumart V."/>
            <person name="Qutob D."/>
            <person name="Rehmany A."/>
            <person name="Rougon-Cardoso A."/>
            <person name="Ryden P."/>
            <person name="Torto-Alalibo T."/>
            <person name="Studholme D."/>
            <person name="Wang Y."/>
            <person name="Win J."/>
            <person name="Wood J."/>
            <person name="Clifton S.W."/>
            <person name="Rogers J."/>
            <person name="Van den Ackerveken G."/>
            <person name="Jones J.D."/>
            <person name="McDowell J.M."/>
            <person name="Beynon J."/>
            <person name="Tyler B.M."/>
        </authorList>
    </citation>
    <scope>NUCLEOTIDE SEQUENCE [LARGE SCALE GENOMIC DNA]</scope>
    <source>
        <strain evidence="3">Emoy2</strain>
    </source>
</reference>
<dbReference type="EnsemblProtists" id="HpaT803333">
    <property type="protein sequence ID" value="HpaP803333"/>
    <property type="gene ID" value="HpaG803333"/>
</dbReference>